<dbReference type="EMBL" id="JASPKY010000782">
    <property type="protein sequence ID" value="KAK9685366.1"/>
    <property type="molecule type" value="Genomic_DNA"/>
</dbReference>
<organism evidence="1 2">
    <name type="scientific">Popillia japonica</name>
    <name type="common">Japanese beetle</name>
    <dbReference type="NCBI Taxonomy" id="7064"/>
    <lineage>
        <taxon>Eukaryota</taxon>
        <taxon>Metazoa</taxon>
        <taxon>Ecdysozoa</taxon>
        <taxon>Arthropoda</taxon>
        <taxon>Hexapoda</taxon>
        <taxon>Insecta</taxon>
        <taxon>Pterygota</taxon>
        <taxon>Neoptera</taxon>
        <taxon>Endopterygota</taxon>
        <taxon>Coleoptera</taxon>
        <taxon>Polyphaga</taxon>
        <taxon>Scarabaeiformia</taxon>
        <taxon>Scarabaeidae</taxon>
        <taxon>Rutelinae</taxon>
        <taxon>Popillia</taxon>
    </lineage>
</organism>
<dbReference type="Proteomes" id="UP001458880">
    <property type="component" value="Unassembled WGS sequence"/>
</dbReference>
<comment type="caution">
    <text evidence="1">The sequence shown here is derived from an EMBL/GenBank/DDBJ whole genome shotgun (WGS) entry which is preliminary data.</text>
</comment>
<accession>A0AAW1I847</accession>
<reference evidence="1 2" key="1">
    <citation type="journal article" date="2024" name="BMC Genomics">
        <title>De novo assembly and annotation of Popillia japonica's genome with initial clues to its potential as an invasive pest.</title>
        <authorList>
            <person name="Cucini C."/>
            <person name="Boschi S."/>
            <person name="Funari R."/>
            <person name="Cardaioli E."/>
            <person name="Iannotti N."/>
            <person name="Marturano G."/>
            <person name="Paoli F."/>
            <person name="Bruttini M."/>
            <person name="Carapelli A."/>
            <person name="Frati F."/>
            <person name="Nardi F."/>
        </authorList>
    </citation>
    <scope>NUCLEOTIDE SEQUENCE [LARGE SCALE GENOMIC DNA]</scope>
    <source>
        <strain evidence="1">DMR45628</strain>
    </source>
</reference>
<gene>
    <name evidence="1" type="ORF">QE152_g38095</name>
</gene>
<name>A0AAW1I847_POPJA</name>
<keyword evidence="2" id="KW-1185">Reference proteome</keyword>
<evidence type="ECO:0000313" key="2">
    <source>
        <dbReference type="Proteomes" id="UP001458880"/>
    </source>
</evidence>
<proteinExistence type="predicted"/>
<dbReference type="AlphaFoldDB" id="A0AAW1I847"/>
<sequence length="95" mass="10675">MLENLNSPPTHVVEDLGQQEKAIADALQQTESVNDGQSLDEIPVAKKFWEEHPKSETRIKIQNQIEKISPPTHVVEDLGQQEEAIVDAFEQTESV</sequence>
<protein>
    <submittedName>
        <fullName evidence="1">Uncharacterized protein</fullName>
    </submittedName>
</protein>
<evidence type="ECO:0000313" key="1">
    <source>
        <dbReference type="EMBL" id="KAK9685366.1"/>
    </source>
</evidence>